<organism evidence="2 3">
    <name type="scientific">Desulfotomaculum copahuensis</name>
    <dbReference type="NCBI Taxonomy" id="1838280"/>
    <lineage>
        <taxon>Bacteria</taxon>
        <taxon>Bacillati</taxon>
        <taxon>Bacillota</taxon>
        <taxon>Clostridia</taxon>
        <taxon>Eubacteriales</taxon>
        <taxon>Desulfotomaculaceae</taxon>
        <taxon>Desulfotomaculum</taxon>
    </lineage>
</organism>
<evidence type="ECO:0000259" key="1">
    <source>
        <dbReference type="Pfam" id="PF01807"/>
    </source>
</evidence>
<dbReference type="Pfam" id="PF01807">
    <property type="entry name" value="Zn_ribbon_DnaG"/>
    <property type="match status" value="1"/>
</dbReference>
<dbReference type="STRING" id="1838280.A6M21_08680"/>
<dbReference type="CDD" id="cd00188">
    <property type="entry name" value="TOPRIM"/>
    <property type="match status" value="1"/>
</dbReference>
<dbReference type="AlphaFoldDB" id="A0A1B7LF41"/>
<proteinExistence type="predicted"/>
<dbReference type="Gene3D" id="3.90.580.10">
    <property type="entry name" value="Zinc finger, CHC2-type domain"/>
    <property type="match status" value="1"/>
</dbReference>
<dbReference type="GO" id="GO:0003677">
    <property type="term" value="F:DNA binding"/>
    <property type="evidence" value="ECO:0007669"/>
    <property type="project" value="InterPro"/>
</dbReference>
<name>A0A1B7LF41_9FIRM</name>
<dbReference type="InterPro" id="IPR002694">
    <property type="entry name" value="Znf_CHC2"/>
</dbReference>
<dbReference type="Gene3D" id="3.40.1360.10">
    <property type="match status" value="1"/>
</dbReference>
<evidence type="ECO:0000313" key="2">
    <source>
        <dbReference type="EMBL" id="OAT82234.1"/>
    </source>
</evidence>
<dbReference type="GO" id="GO:0006260">
    <property type="term" value="P:DNA replication"/>
    <property type="evidence" value="ECO:0007669"/>
    <property type="project" value="InterPro"/>
</dbReference>
<protein>
    <recommendedName>
        <fullName evidence="1">Zinc finger CHC2-type domain-containing protein</fullName>
    </recommendedName>
</protein>
<comment type="caution">
    <text evidence="2">The sequence shown here is derived from an EMBL/GenBank/DDBJ whole genome shotgun (WGS) entry which is preliminary data.</text>
</comment>
<dbReference type="EMBL" id="LYVF01000137">
    <property type="protein sequence ID" value="OAT82234.1"/>
    <property type="molecule type" value="Genomic_DNA"/>
</dbReference>
<feature type="domain" description="Zinc finger CHC2-type" evidence="1">
    <location>
        <begin position="12"/>
        <end position="53"/>
    </location>
</feature>
<dbReference type="GO" id="GO:0003899">
    <property type="term" value="F:DNA-directed RNA polymerase activity"/>
    <property type="evidence" value="ECO:0007669"/>
    <property type="project" value="InterPro"/>
</dbReference>
<dbReference type="OrthoDB" id="9775547at2"/>
<evidence type="ECO:0000313" key="3">
    <source>
        <dbReference type="Proteomes" id="UP000078532"/>
    </source>
</evidence>
<dbReference type="GO" id="GO:0008270">
    <property type="term" value="F:zinc ion binding"/>
    <property type="evidence" value="ECO:0007669"/>
    <property type="project" value="InterPro"/>
</dbReference>
<dbReference type="Proteomes" id="UP000078532">
    <property type="component" value="Unassembled WGS sequence"/>
</dbReference>
<dbReference type="SUPFAM" id="SSF57783">
    <property type="entry name" value="Zinc beta-ribbon"/>
    <property type="match status" value="1"/>
</dbReference>
<keyword evidence="3" id="KW-1185">Reference proteome</keyword>
<dbReference type="InterPro" id="IPR036977">
    <property type="entry name" value="DNA_primase_Znf_CHC2"/>
</dbReference>
<sequence>MQLSEFLSRLEGVKRSGNNYTALCPAHGDRQNSLSVTEKDGKILLKCFAGCSVTDIVSKLGLQMKDLFLSPGPVNCPTPANGGGITVEALAADKGLPVGFLGKLGVAQTGRVVKIPYLLEDGTPAPRQRLRTALKAKDGSRWAKGEGAPVPYGLWRLSDARDAGFVVLVEGESDAWTLWHHGLPALGLPGADMASKLRAAHFRDIGRVYVWREPDRGGDTFVDGVVKQFSGWRSWQGELREISLPGAKDPNELHQRDPDGFEEVFRKAMEAAAPLEVPVPEAGQQASTGRDFIPANAPMVIANNRFLEAIAGEAMRYLIASNEPPKLFNRGGEIVKITQIQEKDRFNQLFTRPVIKPVSEASLRGYLARSARFVKAREKNGEVVYSPAFPPLEVVRDIMALDDLPLPLLRGIVQAPVMRWDGSLCANPGYDEVTSLYYAPEQGFSLPDIPDKPTPGNVKESLSKLVDVVRDFPFDGEASQANVIAAIMTPVLRDLILGPVPMLLIDKPLQGTGASLLSDVLSIIATGGSSHITTAPEGREREEEWRKRATSMLAEGRPIVVIDNIEDVFKSATLCALLTSTNWTDRILGRNEQINLQHRTCWIATGNNVRLAGDLPRRCYKVRLDANMARPWQRKQDEFKHPHLVKYVNENRGSLLAAIYTIARAWIHAGRPEPVNAPPMGSFEDWRRVVGGILEFAGVTGFLQNSKEIYENAEVNEGLEDLVEALYQRLNGGLASTKQIQRLIEYESDLRDVLPDWLDPSERGFTRKLGRVLARKVDVIFSNGYRLERAGISHKTQQWKITTSSG</sequence>
<dbReference type="RefSeq" id="WP_066667673.1">
    <property type="nucleotide sequence ID" value="NZ_LYVF01000137.1"/>
</dbReference>
<gene>
    <name evidence="2" type="ORF">A6M21_08680</name>
</gene>
<dbReference type="SUPFAM" id="SSF56731">
    <property type="entry name" value="DNA primase core"/>
    <property type="match status" value="1"/>
</dbReference>
<accession>A0A1B7LF41</accession>
<reference evidence="2 3" key="1">
    <citation type="submission" date="2016-04" db="EMBL/GenBank/DDBJ databases">
        <authorList>
            <person name="Evans L.H."/>
            <person name="Alamgir A."/>
            <person name="Owens N."/>
            <person name="Weber N.D."/>
            <person name="Virtaneva K."/>
            <person name="Barbian K."/>
            <person name="Babar A."/>
            <person name="Rosenke K."/>
        </authorList>
    </citation>
    <scope>NUCLEOTIDE SEQUENCE [LARGE SCALE GENOMIC DNA]</scope>
    <source>
        <strain evidence="2 3">LMa1</strain>
    </source>
</reference>